<dbReference type="EMBL" id="AP024145">
    <property type="protein sequence ID" value="BCM86561.1"/>
    <property type="molecule type" value="Genomic_DNA"/>
</dbReference>
<protein>
    <submittedName>
        <fullName evidence="2">Uncharacterized protein</fullName>
    </submittedName>
</protein>
<dbReference type="AlphaFoldDB" id="A0A8H8WXU1"/>
<feature type="signal peptide" evidence="1">
    <location>
        <begin position="1"/>
        <end position="26"/>
    </location>
</feature>
<feature type="chain" id="PRO_5034836462" evidence="1">
    <location>
        <begin position="27"/>
        <end position="201"/>
    </location>
</feature>
<sequence length="201" mass="20311">MTAPVTRAIAATALAAGLVSAAPALAGGYGCTTDCYRQVSTPPVYGTVSEQVMVRPPRTVNHVVPPVYDTVSEQVLVAPARRVWQTSIDAYGQTVGCWVTIPPRYATQTRRVLVRPAQVVPQVIPPAYASYQRRVLVEPGRSGWVPANGGGYGGGYGAGPAPSGLVGAGLGLAGAGIGLGAAAVGAGTGLVFGGGSIYDGY</sequence>
<evidence type="ECO:0000313" key="2">
    <source>
        <dbReference type="EMBL" id="BCM86561.1"/>
    </source>
</evidence>
<dbReference type="RefSeq" id="WP_058618914.1">
    <property type="nucleotide sequence ID" value="NZ_AP024145.1"/>
</dbReference>
<reference evidence="2" key="1">
    <citation type="submission" date="2020-11" db="EMBL/GenBank/DDBJ databases">
        <title>Complete genome sequence of a novel pathogenic Methylobacterium strain isolated from rice in Vietnam.</title>
        <authorList>
            <person name="Lai K."/>
            <person name="Okazaki S."/>
            <person name="Higashi K."/>
            <person name="Mori H."/>
            <person name="Toyoda A."/>
            <person name="Kurokawa K."/>
        </authorList>
    </citation>
    <scope>NUCLEOTIDE SEQUENCE</scope>
    <source>
        <strain evidence="2">VL1</strain>
    </source>
</reference>
<dbReference type="Proteomes" id="UP000663508">
    <property type="component" value="Chromosome"/>
</dbReference>
<evidence type="ECO:0000256" key="1">
    <source>
        <dbReference type="SAM" id="SignalP"/>
    </source>
</evidence>
<accession>A0A8H8WXU1</accession>
<dbReference type="OrthoDB" id="7990443at2"/>
<organism evidence="2 3">
    <name type="scientific">Methylobacterium indicum</name>
    <dbReference type="NCBI Taxonomy" id="1775910"/>
    <lineage>
        <taxon>Bacteria</taxon>
        <taxon>Pseudomonadati</taxon>
        <taxon>Pseudomonadota</taxon>
        <taxon>Alphaproteobacteria</taxon>
        <taxon>Hyphomicrobiales</taxon>
        <taxon>Methylobacteriaceae</taxon>
        <taxon>Methylobacterium</taxon>
    </lineage>
</organism>
<gene>
    <name evidence="2" type="ORF">mvi_50220</name>
</gene>
<name>A0A8H8WXU1_9HYPH</name>
<proteinExistence type="predicted"/>
<dbReference type="KEGG" id="mind:mvi_50220"/>
<evidence type="ECO:0000313" key="3">
    <source>
        <dbReference type="Proteomes" id="UP000663508"/>
    </source>
</evidence>
<keyword evidence="1" id="KW-0732">Signal</keyword>
<dbReference type="PROSITE" id="PS51257">
    <property type="entry name" value="PROKAR_LIPOPROTEIN"/>
    <property type="match status" value="1"/>
</dbReference>